<keyword evidence="4" id="KW-0378">Hydrolase</keyword>
<dbReference type="CDD" id="cd18610">
    <property type="entry name" value="GH130_BT3780-like"/>
    <property type="match status" value="1"/>
</dbReference>
<dbReference type="PANTHER" id="PTHR34106">
    <property type="entry name" value="GLYCOSIDASE"/>
    <property type="match status" value="1"/>
</dbReference>
<gene>
    <name evidence="4" type="ORF">E0L93_03200</name>
</gene>
<dbReference type="PIRSF" id="PIRSF016202">
    <property type="entry name" value="PH1107"/>
    <property type="match status" value="1"/>
</dbReference>
<proteinExistence type="inferred from homology"/>
<name>A0A4R1BQG0_9ACTN</name>
<evidence type="ECO:0000256" key="3">
    <source>
        <dbReference type="ARBA" id="ARBA00024356"/>
    </source>
</evidence>
<keyword evidence="2" id="KW-0808">Transferase</keyword>
<comment type="caution">
    <text evidence="4">The sequence shown here is derived from an EMBL/GenBank/DDBJ whole genome shotgun (WGS) entry which is preliminary data.</text>
</comment>
<dbReference type="GO" id="GO:0016757">
    <property type="term" value="F:glycosyltransferase activity"/>
    <property type="evidence" value="ECO:0007669"/>
    <property type="project" value="UniProtKB-KW"/>
</dbReference>
<organism evidence="4 5">
    <name type="scientific">Rubrobacter taiwanensis</name>
    <dbReference type="NCBI Taxonomy" id="185139"/>
    <lineage>
        <taxon>Bacteria</taxon>
        <taxon>Bacillati</taxon>
        <taxon>Actinomycetota</taxon>
        <taxon>Rubrobacteria</taxon>
        <taxon>Rubrobacterales</taxon>
        <taxon>Rubrobacteraceae</taxon>
        <taxon>Rubrobacter</taxon>
    </lineage>
</organism>
<dbReference type="Gene3D" id="2.115.10.20">
    <property type="entry name" value="Glycosyl hydrolase domain, family 43"/>
    <property type="match status" value="1"/>
</dbReference>
<reference evidence="4 5" key="1">
    <citation type="submission" date="2019-03" db="EMBL/GenBank/DDBJ databases">
        <title>Whole genome sequence of a novel Rubrobacter taiwanensis strain, isolated from Yellowstone National Park.</title>
        <authorList>
            <person name="Freed S."/>
            <person name="Ramaley R.F."/>
            <person name="Kyndt J.A."/>
        </authorList>
    </citation>
    <scope>NUCLEOTIDE SEQUENCE [LARGE SCALE GENOMIC DNA]</scope>
    <source>
        <strain evidence="4 5">Yellowstone</strain>
    </source>
</reference>
<dbReference type="SUPFAM" id="SSF75005">
    <property type="entry name" value="Arabinanase/levansucrase/invertase"/>
    <property type="match status" value="1"/>
</dbReference>
<evidence type="ECO:0000313" key="5">
    <source>
        <dbReference type="Proteomes" id="UP000295244"/>
    </source>
</evidence>
<protein>
    <submittedName>
        <fullName evidence="4">Glycosidase</fullName>
    </submittedName>
</protein>
<keyword evidence="4" id="KW-0326">Glycosidase</keyword>
<dbReference type="Pfam" id="PF04041">
    <property type="entry name" value="Glyco_hydro_130"/>
    <property type="match status" value="1"/>
</dbReference>
<dbReference type="RefSeq" id="WP_132688759.1">
    <property type="nucleotide sequence ID" value="NZ_SKBU01000006.1"/>
</dbReference>
<dbReference type="Proteomes" id="UP000295244">
    <property type="component" value="Unassembled WGS sequence"/>
</dbReference>
<keyword evidence="1" id="KW-0328">Glycosyltransferase</keyword>
<dbReference type="EMBL" id="SKBU01000006">
    <property type="protein sequence ID" value="TCJ19969.1"/>
    <property type="molecule type" value="Genomic_DNA"/>
</dbReference>
<dbReference type="PANTHER" id="PTHR34106:SF5">
    <property type="entry name" value="GLYCOSIDASE"/>
    <property type="match status" value="1"/>
</dbReference>
<evidence type="ECO:0000256" key="1">
    <source>
        <dbReference type="ARBA" id="ARBA00022676"/>
    </source>
</evidence>
<dbReference type="GO" id="GO:0016798">
    <property type="term" value="F:hydrolase activity, acting on glycosyl bonds"/>
    <property type="evidence" value="ECO:0007669"/>
    <property type="project" value="UniProtKB-KW"/>
</dbReference>
<dbReference type="InterPro" id="IPR023296">
    <property type="entry name" value="Glyco_hydro_beta-prop_sf"/>
</dbReference>
<dbReference type="AlphaFoldDB" id="A0A4R1BQG0"/>
<evidence type="ECO:0000313" key="4">
    <source>
        <dbReference type="EMBL" id="TCJ19969.1"/>
    </source>
</evidence>
<comment type="similarity">
    <text evidence="3">Belongs to the glycosyl hydrolase 130 family.</text>
</comment>
<sequence length="315" mass="34892">MELKYPLGPFEKYDKNPILASQGEGWEAKDLFNPTAVVREGRVHLIYRAEDRAGEGEWHGTSRIGLAVSHDGIDFERHPEPILSPTEPYELPGGCEDPRVSRIGDTYYMTYTAFDGESARLCLATSTDLLEWEKHGVLFPEWTGGAGKIWSKSGAILEEPVGGRYVMYFGDTSIWVAYSGDLISWTPVAEPVLSPSPDPTAFDSVLVEPGPRPLLTGDGILLIYNAARRMGGGLRYSAGQVLLDREDPTRVLRRTREPFFEPETPDEISGQVDDVVFVEGLVEYCEALYLYYGMADSRIGVATCRLKGRTSDGGR</sequence>
<keyword evidence="5" id="KW-1185">Reference proteome</keyword>
<dbReference type="InterPro" id="IPR007184">
    <property type="entry name" value="Mannoside_phosphorylase"/>
</dbReference>
<evidence type="ECO:0000256" key="2">
    <source>
        <dbReference type="ARBA" id="ARBA00022679"/>
    </source>
</evidence>
<dbReference type="OrthoDB" id="9776657at2"/>
<accession>A0A4R1BQG0</accession>